<protein>
    <submittedName>
        <fullName evidence="2">Heterokaryon incompatibility protein-domain-containing protein</fullName>
    </submittedName>
</protein>
<accession>A0AAV9GT84</accession>
<organism evidence="2 3">
    <name type="scientific">Podospora aff. communis PSN243</name>
    <dbReference type="NCBI Taxonomy" id="3040156"/>
    <lineage>
        <taxon>Eukaryota</taxon>
        <taxon>Fungi</taxon>
        <taxon>Dikarya</taxon>
        <taxon>Ascomycota</taxon>
        <taxon>Pezizomycotina</taxon>
        <taxon>Sordariomycetes</taxon>
        <taxon>Sordariomycetidae</taxon>
        <taxon>Sordariales</taxon>
        <taxon>Podosporaceae</taxon>
        <taxon>Podospora</taxon>
    </lineage>
</organism>
<reference evidence="2" key="1">
    <citation type="journal article" date="2023" name="Mol. Phylogenet. Evol.">
        <title>Genome-scale phylogeny and comparative genomics of the fungal order Sordariales.</title>
        <authorList>
            <person name="Hensen N."/>
            <person name="Bonometti L."/>
            <person name="Westerberg I."/>
            <person name="Brannstrom I.O."/>
            <person name="Guillou S."/>
            <person name="Cros-Aarteil S."/>
            <person name="Calhoun S."/>
            <person name="Haridas S."/>
            <person name="Kuo A."/>
            <person name="Mondo S."/>
            <person name="Pangilinan J."/>
            <person name="Riley R."/>
            <person name="LaButti K."/>
            <person name="Andreopoulos B."/>
            <person name="Lipzen A."/>
            <person name="Chen C."/>
            <person name="Yan M."/>
            <person name="Daum C."/>
            <person name="Ng V."/>
            <person name="Clum A."/>
            <person name="Steindorff A."/>
            <person name="Ohm R.A."/>
            <person name="Martin F."/>
            <person name="Silar P."/>
            <person name="Natvig D.O."/>
            <person name="Lalanne C."/>
            <person name="Gautier V."/>
            <person name="Ament-Velasquez S.L."/>
            <person name="Kruys A."/>
            <person name="Hutchinson M.I."/>
            <person name="Powell A.J."/>
            <person name="Barry K."/>
            <person name="Miller A.N."/>
            <person name="Grigoriev I.V."/>
            <person name="Debuchy R."/>
            <person name="Gladieux P."/>
            <person name="Hiltunen Thoren M."/>
            <person name="Johannesson H."/>
        </authorList>
    </citation>
    <scope>NUCLEOTIDE SEQUENCE</scope>
    <source>
        <strain evidence="2">PSN243</strain>
    </source>
</reference>
<dbReference type="InterPro" id="IPR010730">
    <property type="entry name" value="HET"/>
</dbReference>
<gene>
    <name evidence="2" type="ORF">QBC34DRAFT_348233</name>
</gene>
<evidence type="ECO:0000313" key="2">
    <source>
        <dbReference type="EMBL" id="KAK4451227.1"/>
    </source>
</evidence>
<evidence type="ECO:0000259" key="1">
    <source>
        <dbReference type="Pfam" id="PF06985"/>
    </source>
</evidence>
<dbReference type="PANTHER" id="PTHR33112:SF16">
    <property type="entry name" value="HETEROKARYON INCOMPATIBILITY DOMAIN-CONTAINING PROTEIN"/>
    <property type="match status" value="1"/>
</dbReference>
<reference evidence="2" key="2">
    <citation type="submission" date="2023-05" db="EMBL/GenBank/DDBJ databases">
        <authorList>
            <consortium name="Lawrence Berkeley National Laboratory"/>
            <person name="Steindorff A."/>
            <person name="Hensen N."/>
            <person name="Bonometti L."/>
            <person name="Westerberg I."/>
            <person name="Brannstrom I.O."/>
            <person name="Guillou S."/>
            <person name="Cros-Aarteil S."/>
            <person name="Calhoun S."/>
            <person name="Haridas S."/>
            <person name="Kuo A."/>
            <person name="Mondo S."/>
            <person name="Pangilinan J."/>
            <person name="Riley R."/>
            <person name="Labutti K."/>
            <person name="Andreopoulos B."/>
            <person name="Lipzen A."/>
            <person name="Chen C."/>
            <person name="Yanf M."/>
            <person name="Daum C."/>
            <person name="Ng V."/>
            <person name="Clum A."/>
            <person name="Ohm R."/>
            <person name="Martin F."/>
            <person name="Silar P."/>
            <person name="Natvig D."/>
            <person name="Lalanne C."/>
            <person name="Gautier V."/>
            <person name="Ament-Velasquez S.L."/>
            <person name="Kruys A."/>
            <person name="Hutchinson M.I."/>
            <person name="Powell A.J."/>
            <person name="Barry K."/>
            <person name="Miller A.N."/>
            <person name="Grigoriev I.V."/>
            <person name="Debuchy R."/>
            <person name="Gladieux P."/>
            <person name="Thoren M.H."/>
            <person name="Johannesson H."/>
        </authorList>
    </citation>
    <scope>NUCLEOTIDE SEQUENCE</scope>
    <source>
        <strain evidence="2">PSN243</strain>
    </source>
</reference>
<keyword evidence="3" id="KW-1185">Reference proteome</keyword>
<feature type="domain" description="Heterokaryon incompatibility" evidence="1">
    <location>
        <begin position="161"/>
        <end position="329"/>
    </location>
</feature>
<name>A0AAV9GT84_9PEZI</name>
<comment type="caution">
    <text evidence="2">The sequence shown here is derived from an EMBL/GenBank/DDBJ whole genome shotgun (WGS) entry which is preliminary data.</text>
</comment>
<sequence>MGPQAAQLCERCRLLEFDDKNECGEVAASRNGEEHLVMPKRWYFQADGPGFWVVRIPGDDYADTLPSLPGLEASARNGCGFCAFLRETILTQAANEAVAPVEGTRAFLNRKSECTFDMYWMWFSEGVEKYDLPLGLLCLKVDIRTPGGDDILTPLDSPVDYAALSYCRGSEAEARAQLQTDSSEAELQFSTAIDEERLPRILQDAVAAARSLSIPYLWVDALCIRQDQRGPGEDWEEHAGIMDKIYGNALVTLGALSSSSCEASFLTPQPAVYINYRSSLRPKIAGLLKLDFVDILMNDHTGDHTSPQTQVLWANTLGKWNTRGWTAVEQLSSTRFLGFGRRNLIISCPYGSFYREGPLTSFHSLSQYGLERTHKTGQHDAAWRQIVGWYSARTGRFHNRPQGFSDMTDTFPALSSIARSYAAAVGFPESDYSAGLWKQSLPGDVLWTLNDPHAAIASDLDSLFKYLSTEPYIAPSWSWANRGKVSFGLLNGDDGNRCTLMPGYDRLKPHVVHRGADPLGAIIHAELRITALLADVPSPRLVTVEKEKATITITMTGYRPRIWVLVTESRDHQWQFNLDWEPVGKLQDPDGLKMLVLGWFDMGAEGQSGLAGLLVRAVEGKGKVYKRVGVFRSVDGEQPPGSVDRFLEGAVQETLVLL</sequence>
<dbReference type="Pfam" id="PF06985">
    <property type="entry name" value="HET"/>
    <property type="match status" value="1"/>
</dbReference>
<dbReference type="PANTHER" id="PTHR33112">
    <property type="entry name" value="DOMAIN PROTEIN, PUTATIVE-RELATED"/>
    <property type="match status" value="1"/>
</dbReference>
<dbReference type="Proteomes" id="UP001321760">
    <property type="component" value="Unassembled WGS sequence"/>
</dbReference>
<evidence type="ECO:0000313" key="3">
    <source>
        <dbReference type="Proteomes" id="UP001321760"/>
    </source>
</evidence>
<dbReference type="EMBL" id="MU865929">
    <property type="protein sequence ID" value="KAK4451227.1"/>
    <property type="molecule type" value="Genomic_DNA"/>
</dbReference>
<dbReference type="AlphaFoldDB" id="A0AAV9GT84"/>
<proteinExistence type="predicted"/>